<proteinExistence type="predicted"/>
<evidence type="ECO:0000313" key="9">
    <source>
        <dbReference type="WBParaSite" id="PgR005X_g002_t03"/>
    </source>
</evidence>
<feature type="compositionally biased region" description="Acidic residues" evidence="5">
    <location>
        <begin position="170"/>
        <end position="181"/>
    </location>
</feature>
<feature type="compositionally biased region" description="Basic and acidic residues" evidence="5">
    <location>
        <begin position="111"/>
        <end position="152"/>
    </location>
</feature>
<dbReference type="Pfam" id="PF08766">
    <property type="entry name" value="DEK_C"/>
    <property type="match status" value="1"/>
</dbReference>
<evidence type="ECO:0000256" key="6">
    <source>
        <dbReference type="SAM" id="SignalP"/>
    </source>
</evidence>
<feature type="chain" id="PRO_5037294906" evidence="6">
    <location>
        <begin position="33"/>
        <end position="497"/>
    </location>
</feature>
<feature type="compositionally biased region" description="Basic and acidic residues" evidence="5">
    <location>
        <begin position="350"/>
        <end position="360"/>
    </location>
</feature>
<dbReference type="GO" id="GO:0003677">
    <property type="term" value="F:DNA binding"/>
    <property type="evidence" value="ECO:0007669"/>
    <property type="project" value="UniProtKB-KW"/>
</dbReference>
<feature type="compositionally biased region" description="Basic and acidic residues" evidence="5">
    <location>
        <begin position="66"/>
        <end position="85"/>
    </location>
</feature>
<dbReference type="Proteomes" id="UP000887569">
    <property type="component" value="Unplaced"/>
</dbReference>
<organism evidence="8 9">
    <name type="scientific">Parascaris univalens</name>
    <name type="common">Nematode worm</name>
    <dbReference type="NCBI Taxonomy" id="6257"/>
    <lineage>
        <taxon>Eukaryota</taxon>
        <taxon>Metazoa</taxon>
        <taxon>Ecdysozoa</taxon>
        <taxon>Nematoda</taxon>
        <taxon>Chromadorea</taxon>
        <taxon>Rhabditida</taxon>
        <taxon>Spirurina</taxon>
        <taxon>Ascaridomorpha</taxon>
        <taxon>Ascaridoidea</taxon>
        <taxon>Ascarididae</taxon>
        <taxon>Parascaris</taxon>
    </lineage>
</organism>
<evidence type="ECO:0000259" key="7">
    <source>
        <dbReference type="PROSITE" id="PS51998"/>
    </source>
</evidence>
<keyword evidence="8" id="KW-1185">Reference proteome</keyword>
<evidence type="ECO:0000313" key="8">
    <source>
        <dbReference type="Proteomes" id="UP000887569"/>
    </source>
</evidence>
<feature type="compositionally biased region" description="Basic and acidic residues" evidence="5">
    <location>
        <begin position="160"/>
        <end position="169"/>
    </location>
</feature>
<feature type="compositionally biased region" description="Basic residues" evidence="5">
    <location>
        <begin position="337"/>
        <end position="349"/>
    </location>
</feature>
<evidence type="ECO:0000256" key="4">
    <source>
        <dbReference type="ARBA" id="ARBA00023242"/>
    </source>
</evidence>
<dbReference type="PANTHER" id="PTHR13468:SF1">
    <property type="entry name" value="PROTEIN DEK"/>
    <property type="match status" value="1"/>
</dbReference>
<dbReference type="Gene3D" id="1.10.10.60">
    <property type="entry name" value="Homeodomain-like"/>
    <property type="match status" value="1"/>
</dbReference>
<feature type="signal peptide" evidence="6">
    <location>
        <begin position="1"/>
        <end position="32"/>
    </location>
</feature>
<evidence type="ECO:0000256" key="2">
    <source>
        <dbReference type="ARBA" id="ARBA00022853"/>
    </source>
</evidence>
<dbReference type="PROSITE" id="PS51998">
    <property type="entry name" value="DEK_C"/>
    <property type="match status" value="1"/>
</dbReference>
<dbReference type="GO" id="GO:0006325">
    <property type="term" value="P:chromatin organization"/>
    <property type="evidence" value="ECO:0007669"/>
    <property type="project" value="UniProtKB-KW"/>
</dbReference>
<dbReference type="InterPro" id="IPR044198">
    <property type="entry name" value="DEK"/>
</dbReference>
<dbReference type="SUPFAM" id="SSF109715">
    <property type="entry name" value="DEK C-terminal domain"/>
    <property type="match status" value="1"/>
</dbReference>
<sequence length="497" mass="54905">MAWCHPGTFIMPMLIYRLMIVIFRTFQDETSSQTMDLEVGGDSQMEQMDSEIAEKDADQTIGDETEPTKKHPQHEVGRVEGASEKDTEEEKVEVGNGHKADDSKTAGGEASKTEEEKMEEGGNKEQGERVEDVGAEKPQSAEHEVKCDESMKEGSGGEAAEDHAKKDQADTELDETDGDAEEEKKGSLDQSVIVEGKRKRHTVERMVITPDVSTRKPKTTTPGQGTALGDIPYVREAFDKFRGATLQGLFRLCFGRVGGRHTWKKELRKFSGFPFDEKAVQFQRKKAVAQKLAVSELKNISSILGTERAHTKNEMVTNILAFLLKPTDLGKSPGTLVKRKTPKKRKHQTKKGDKKGGKREPKAKKQKKSKETDLSEESESDSSGEEEEGDGEGAHENKVAAVKKESRKGGDAANKKATSKGDESKIENEESMWGAGGPTDVELNDEINMLLHTMDLSQATMKEMCVEIASKFPNLNMSKYKGAIKQRIKAALDKLDA</sequence>
<comment type="subcellular location">
    <subcellularLocation>
        <location evidence="1">Nucleus</location>
    </subcellularLocation>
</comment>
<feature type="domain" description="DEK-C" evidence="7">
    <location>
        <begin position="437"/>
        <end position="493"/>
    </location>
</feature>
<dbReference type="GO" id="GO:2000779">
    <property type="term" value="P:regulation of double-strand break repair"/>
    <property type="evidence" value="ECO:0007669"/>
    <property type="project" value="TreeGrafter"/>
</dbReference>
<dbReference type="GO" id="GO:0005634">
    <property type="term" value="C:nucleus"/>
    <property type="evidence" value="ECO:0007669"/>
    <property type="project" value="UniProtKB-SubCell"/>
</dbReference>
<keyword evidence="3" id="KW-0238">DNA-binding</keyword>
<protein>
    <submittedName>
        <fullName evidence="9">DEK C-terminal domain-containing protein</fullName>
    </submittedName>
</protein>
<feature type="region of interest" description="Disordered" evidence="5">
    <location>
        <begin position="47"/>
        <end position="202"/>
    </location>
</feature>
<evidence type="ECO:0000256" key="5">
    <source>
        <dbReference type="SAM" id="MobiDB-lite"/>
    </source>
</evidence>
<keyword evidence="2" id="KW-0156">Chromatin regulator</keyword>
<evidence type="ECO:0000256" key="1">
    <source>
        <dbReference type="ARBA" id="ARBA00004123"/>
    </source>
</evidence>
<reference evidence="9" key="1">
    <citation type="submission" date="2022-11" db="UniProtKB">
        <authorList>
            <consortium name="WormBaseParasite"/>
        </authorList>
    </citation>
    <scope>IDENTIFICATION</scope>
</reference>
<keyword evidence="4" id="KW-0539">Nucleus</keyword>
<dbReference type="PANTHER" id="PTHR13468">
    <property type="entry name" value="DEK PROTEIN"/>
    <property type="match status" value="1"/>
</dbReference>
<feature type="compositionally biased region" description="Basic and acidic residues" evidence="5">
    <location>
        <begin position="392"/>
        <end position="428"/>
    </location>
</feature>
<feature type="region of interest" description="Disordered" evidence="5">
    <location>
        <begin position="331"/>
        <end position="440"/>
    </location>
</feature>
<dbReference type="InterPro" id="IPR014876">
    <property type="entry name" value="DEK_C"/>
</dbReference>
<dbReference type="GO" id="GO:0042393">
    <property type="term" value="F:histone binding"/>
    <property type="evidence" value="ECO:0007669"/>
    <property type="project" value="TreeGrafter"/>
</dbReference>
<accession>A0A915AC56</accession>
<name>A0A915AC56_PARUN</name>
<feature type="compositionally biased region" description="Acidic residues" evidence="5">
    <location>
        <begin position="374"/>
        <end position="391"/>
    </location>
</feature>
<dbReference type="WBParaSite" id="PgR005X_g002_t03">
    <property type="protein sequence ID" value="PgR005X_g002_t03"/>
    <property type="gene ID" value="PgR005X_g002"/>
</dbReference>
<evidence type="ECO:0000256" key="3">
    <source>
        <dbReference type="ARBA" id="ARBA00023125"/>
    </source>
</evidence>
<keyword evidence="6" id="KW-0732">Signal</keyword>
<feature type="compositionally biased region" description="Basic and acidic residues" evidence="5">
    <location>
        <begin position="92"/>
        <end position="104"/>
    </location>
</feature>
<dbReference type="AlphaFoldDB" id="A0A915AC56"/>